<gene>
    <name evidence="3" type="ORF">AB1Y20_014758</name>
</gene>
<dbReference type="EMBL" id="JBGBPQ010000030">
    <property type="protein sequence ID" value="KAL1496137.1"/>
    <property type="molecule type" value="Genomic_DNA"/>
</dbReference>
<keyword evidence="1" id="KW-1133">Transmembrane helix</keyword>
<accession>A0AB34IEE6</accession>
<sequence>MALRYTSLCSLLLLCPLSAVSPHKPLMRLQMQRSSPAVMIDVHIDHHTAGQRKPARLSGWERIARAGSATPVRTAHSVFGLASIVFGTSDIIDVLSHGGISSISGTECFMHILVYTVVAALSLPRAKNRWTNEKPGSLWMPSARDSHVWITFVQFAWYTTVILSDYVRPVDEALFALDQPLFLCFTWFVVVATLYSTSRSILEDGTKTSGLYDTQWKNGLYVIFNVAVIMLIDVGRVLFLAHSPEIKAEWVSFLASYSQWPGLMQSAFLLGSYLTNVGWFMASAEHYKLITNSQVGAFTTTTQLAALGSTIVAAFAIDEGRMALGAYHLTFEAMLSAVHIR</sequence>
<reference evidence="3 4" key="1">
    <citation type="journal article" date="2024" name="Science">
        <title>Giant polyketide synthase enzymes in the biosynthesis of giant marine polyether toxins.</title>
        <authorList>
            <person name="Fallon T.R."/>
            <person name="Shende V.V."/>
            <person name="Wierzbicki I.H."/>
            <person name="Pendleton A.L."/>
            <person name="Watervoot N.F."/>
            <person name="Auber R.P."/>
            <person name="Gonzalez D.J."/>
            <person name="Wisecaver J.H."/>
            <person name="Moore B.S."/>
        </authorList>
    </citation>
    <scope>NUCLEOTIDE SEQUENCE [LARGE SCALE GENOMIC DNA]</scope>
    <source>
        <strain evidence="3 4">12B1</strain>
    </source>
</reference>
<keyword evidence="1" id="KW-0472">Membrane</keyword>
<protein>
    <submittedName>
        <fullName evidence="3">Uncharacterized protein</fullName>
    </submittedName>
</protein>
<feature type="transmembrane region" description="Helical" evidence="1">
    <location>
        <begin position="147"/>
        <end position="167"/>
    </location>
</feature>
<keyword evidence="1" id="KW-0812">Transmembrane</keyword>
<organism evidence="3 4">
    <name type="scientific">Prymnesium parvum</name>
    <name type="common">Toxic golden alga</name>
    <dbReference type="NCBI Taxonomy" id="97485"/>
    <lineage>
        <taxon>Eukaryota</taxon>
        <taxon>Haptista</taxon>
        <taxon>Haptophyta</taxon>
        <taxon>Prymnesiophyceae</taxon>
        <taxon>Prymnesiales</taxon>
        <taxon>Prymnesiaceae</taxon>
        <taxon>Prymnesium</taxon>
    </lineage>
</organism>
<proteinExistence type="predicted"/>
<evidence type="ECO:0000313" key="4">
    <source>
        <dbReference type="Proteomes" id="UP001515480"/>
    </source>
</evidence>
<name>A0AB34IEE6_PRYPA</name>
<feature type="transmembrane region" description="Helical" evidence="1">
    <location>
        <begin position="179"/>
        <end position="198"/>
    </location>
</feature>
<evidence type="ECO:0000313" key="3">
    <source>
        <dbReference type="EMBL" id="KAL1496137.1"/>
    </source>
</evidence>
<dbReference type="AlphaFoldDB" id="A0AB34IEE6"/>
<comment type="caution">
    <text evidence="3">The sequence shown here is derived from an EMBL/GenBank/DDBJ whole genome shotgun (WGS) entry which is preliminary data.</text>
</comment>
<dbReference type="Proteomes" id="UP001515480">
    <property type="component" value="Unassembled WGS sequence"/>
</dbReference>
<feature type="transmembrane region" description="Helical" evidence="1">
    <location>
        <begin position="219"/>
        <end position="242"/>
    </location>
</feature>
<evidence type="ECO:0000256" key="1">
    <source>
        <dbReference type="SAM" id="Phobius"/>
    </source>
</evidence>
<keyword evidence="4" id="KW-1185">Reference proteome</keyword>
<feature type="chain" id="PRO_5044220095" evidence="2">
    <location>
        <begin position="23"/>
        <end position="341"/>
    </location>
</feature>
<feature type="transmembrane region" description="Helical" evidence="1">
    <location>
        <begin position="262"/>
        <end position="282"/>
    </location>
</feature>
<evidence type="ECO:0000256" key="2">
    <source>
        <dbReference type="SAM" id="SignalP"/>
    </source>
</evidence>
<feature type="signal peptide" evidence="2">
    <location>
        <begin position="1"/>
        <end position="22"/>
    </location>
</feature>
<keyword evidence="2" id="KW-0732">Signal</keyword>